<evidence type="ECO:0000256" key="1">
    <source>
        <dbReference type="SAM" id="Phobius"/>
    </source>
</evidence>
<sequence length="144" mass="15209">MITTYKILFITLLFLAIAHTGLAFSSAPTSLAVGEPTVASALSALPPGNPITLPEIDSMIERIAQFLIVVSVLIAVIMIVWSGITYMYAGSDATKVGEAQTRLKNAVIGAAVVLGVGVIIQTIAGIVTRDFFCQFQLLGICIIR</sequence>
<evidence type="ECO:0000313" key="3">
    <source>
        <dbReference type="Proteomes" id="UP000034845"/>
    </source>
</evidence>
<accession>A0A0G0MQ33</accession>
<dbReference type="Proteomes" id="UP000034845">
    <property type="component" value="Unassembled WGS sequence"/>
</dbReference>
<feature type="transmembrane region" description="Helical" evidence="1">
    <location>
        <begin position="63"/>
        <end position="84"/>
    </location>
</feature>
<reference evidence="2 3" key="1">
    <citation type="journal article" date="2015" name="Nature">
        <title>rRNA introns, odd ribosomes, and small enigmatic genomes across a large radiation of phyla.</title>
        <authorList>
            <person name="Brown C.T."/>
            <person name="Hug L.A."/>
            <person name="Thomas B.C."/>
            <person name="Sharon I."/>
            <person name="Castelle C.J."/>
            <person name="Singh A."/>
            <person name="Wilkins M.J."/>
            <person name="Williams K.H."/>
            <person name="Banfield J.F."/>
        </authorList>
    </citation>
    <scope>NUCLEOTIDE SEQUENCE [LARGE SCALE GENOMIC DNA]</scope>
    <source>
        <strain evidence="3">GW2011_GWA1_39_13</strain>
    </source>
</reference>
<keyword evidence="1" id="KW-0472">Membrane</keyword>
<proteinExistence type="predicted"/>
<keyword evidence="1" id="KW-0812">Transmembrane</keyword>
<feature type="transmembrane region" description="Helical" evidence="1">
    <location>
        <begin position="105"/>
        <end position="127"/>
    </location>
</feature>
<comment type="caution">
    <text evidence="2">The sequence shown here is derived from an EMBL/GenBank/DDBJ whole genome shotgun (WGS) entry which is preliminary data.</text>
</comment>
<dbReference type="EMBL" id="LBWF01000001">
    <property type="protein sequence ID" value="KKR02556.1"/>
    <property type="molecule type" value="Genomic_DNA"/>
</dbReference>
<dbReference type="Pfam" id="PF18895">
    <property type="entry name" value="T4SS_pilin"/>
    <property type="match status" value="1"/>
</dbReference>
<name>A0A0G0MQ33_YANXG</name>
<gene>
    <name evidence="2" type="ORF">UT29_C0001G0036</name>
</gene>
<organism evidence="2 3">
    <name type="scientific">Yanofskybacteria sp. (strain GW2011_GWA1_39_13)</name>
    <dbReference type="NCBI Taxonomy" id="1619019"/>
    <lineage>
        <taxon>Bacteria</taxon>
        <taxon>Candidatus Yanofskyibacteriota</taxon>
    </lineage>
</organism>
<dbReference type="AlphaFoldDB" id="A0A0G0MQ33"/>
<evidence type="ECO:0000313" key="2">
    <source>
        <dbReference type="EMBL" id="KKR02556.1"/>
    </source>
</evidence>
<dbReference type="InterPro" id="IPR043993">
    <property type="entry name" value="T4SS_pilin"/>
</dbReference>
<keyword evidence="1" id="KW-1133">Transmembrane helix</keyword>
<protein>
    <submittedName>
        <fullName evidence="2">Uncharacterized protein</fullName>
    </submittedName>
</protein>